<dbReference type="EMBL" id="JAROKS010000010">
    <property type="protein sequence ID" value="KAK1800609.1"/>
    <property type="molecule type" value="Genomic_DNA"/>
</dbReference>
<dbReference type="InterPro" id="IPR012677">
    <property type="entry name" value="Nucleotide-bd_a/b_plait_sf"/>
</dbReference>
<evidence type="ECO:0000256" key="6">
    <source>
        <dbReference type="ARBA" id="ARBA00022475"/>
    </source>
</evidence>
<protein>
    <recommendedName>
        <fullName evidence="32">17S U2 SnRNP complex component HTATSF1</fullName>
    </recommendedName>
</protein>
<keyword evidence="27" id="KW-0508">mRNA splicing</keyword>
<keyword evidence="26" id="KW-0325">Glycoprotein</keyword>
<dbReference type="SUPFAM" id="SSF81321">
    <property type="entry name" value="Family A G protein-coupled receptor-like"/>
    <property type="match status" value="1"/>
</dbReference>
<evidence type="ECO:0000256" key="28">
    <source>
        <dbReference type="ARBA" id="ARBA00023204"/>
    </source>
</evidence>
<evidence type="ECO:0000256" key="27">
    <source>
        <dbReference type="ARBA" id="ARBA00023187"/>
    </source>
</evidence>
<keyword evidence="8" id="KW-0597">Phosphoprotein</keyword>
<dbReference type="GO" id="GO:0003723">
    <property type="term" value="F:RNA binding"/>
    <property type="evidence" value="ECO:0007669"/>
    <property type="project" value="UniProtKB-UniRule"/>
</dbReference>
<evidence type="ECO:0000256" key="23">
    <source>
        <dbReference type="ARBA" id="ARBA00023159"/>
    </source>
</evidence>
<feature type="compositionally biased region" description="Basic and acidic residues" evidence="34">
    <location>
        <begin position="1698"/>
        <end position="1707"/>
    </location>
</feature>
<feature type="region of interest" description="Disordered" evidence="34">
    <location>
        <begin position="1681"/>
        <end position="1761"/>
    </location>
</feature>
<evidence type="ECO:0000256" key="26">
    <source>
        <dbReference type="ARBA" id="ARBA00023180"/>
    </source>
</evidence>
<evidence type="ECO:0000256" key="8">
    <source>
        <dbReference type="ARBA" id="ARBA00022553"/>
    </source>
</evidence>
<sequence length="1761" mass="197375">SAGLWGRKVVLQHASCQYWSLRPEHPLPALQEFSVCVNVQRSINNSAWTAFMYRHPNRTRVELGLGGQGGFLHVWLFGTNWSPADILTVGHWHSICISCSCSLKQAHLAIDGRVVIQAQAGDPIWPPGVCSLASAGSLTLGAAHYFVGGTMQTESGTNLQGSISLFRVWGRAQISTHTCSDGDVLQWHSRVWDKNNKCQLVRDETLKCDWSLYEVKMQFLICWFSGNRYDAEEITRHWLRKKLPLNIRLNTVTVSSLVSSAESCTDKGNGKGTLMYHSKFRWFKGLAQLKVTPKGDAGYVQDKIFRILKKGYRSHNYILHVYEDILHVYPIDWNKFVPLSTQQTSITTLKPTGSTPRATEWPEIVPQSTPQTTSTILIPTDTTSSTTSTILIPTDTTSSTTSTILIPTDTTSSTTSTILIPTDTTSSTTSTILIPIDTTSSTTSITLIPTDTTTRSTIMTPEAIDRFFKVSMTLTIKGSDRDPENIVQTWLYGTLSSKGISVLNFQMTSPKTRVAWSVPFLNQQPHEAVPLFRSRYRHPRVTVFCLAVWRSAVTKQGANQCCTFQMLVPKCADIEETRRQIHNLLWEPYSNGSFSLAAELDSIHIAYIHPGLCPQHVQQTRKGLYIWPRTLVEYVQEQPCKADPGHIASRKCSLGAATNQAVWIAQDLHECPTVVHTISDLGQIEVTNDTAEDVVLMLMDMQREQATMDPHDLLIMLTTLEAVLKVSVITPALGKVVLNITSNILDSQSNLHPFTNSILNILTMVGDRMSNFNGSSLSLVTQTLALSMVKIDTTNFYNLTFGVTSMNNGPHPEIYINQQAYESTVALITLPAALRCSLPQNNHTSPRVQFQFFGAPALFNDNQKGKTLNTYVVSASVINATKPIKGLKEPVIVTLHHLDTDILGKSVQCAYWDFNKNGGRGGWSRMGCWEYNVTTNYTTCMCDHLTHFGVLLDVSRTAIDKENEKILTVITYTGCGISSFFLGITVLTYSLLEKLRRDHPSQILLNLSIALLGLNLIFLINSWLSSFGIYGLCVAIATAQHYFLLTSFTWMFLEAVNMYFALVKVFNVYIPSYILKFCIFGWGMPLVICCLVLVVKKDAYDVASTGDSLANSEMFCWIQDDVVFYVSVVGYVSLVLLCNTSVFLVVLVQIRKMHTNQPAGMQSGIQKELRGMASLTLLLGLTWAVAFFTWGPAKVPLLYLFSILNSLQGFFIFVFHCLMKDNVRKQWRIHLCLGHFKLQEYSDWSYTSPAVAKPKANQFPTFPMVASVRSNKSNSTESSSASSDCSQRQVSTKRPNLGEELWLYHLMSGDSDGNKEFHDQLRMQELYGQRKGDGDDPYTYVDPEDGTVYDWDHDRKAWFPKITEDFIAAYQANYGFGEGEAPDTAAAALPTETLPDKAVETKQPEEKPEVANPTEVRAKAEKRKAEPGWFDIEKDKNTNVYVSGLPPDITPDEFVDIMSKCGIIMRDPMTEEYKIKLYKDSEGNQKGDGLCCYLKRESVSLAERLLDDSEVRGYRLHVEAARFELKGQYDASKKKKKNKEYRKKLQQQQKQLDWRPEKKGEVRKRHERVVIIRNMFHPKDFEDDPLVLNEYRDDLRIECEKFGEVKKVILFDRHPDGVASVAFKEPEEADACQVALDGRWFGGRKLAANLWDGVTDYQARDLHAFVEETTREREERLKGWSAFLDDERAPRTASDATPPKDSEETKELSTSQQAVKPGAGAEQVPPAGGIMGEATGQPKEEQEGAGMESTDSSLAGSDEEA</sequence>
<dbReference type="InterPro" id="IPR046338">
    <property type="entry name" value="GAIN_dom_sf"/>
</dbReference>
<feature type="compositionally biased region" description="Basic residues" evidence="34">
    <location>
        <begin position="1534"/>
        <end position="1545"/>
    </location>
</feature>
<keyword evidence="24" id="KW-0804">Transcription</keyword>
<dbReference type="GO" id="GO:0006281">
    <property type="term" value="P:DNA repair"/>
    <property type="evidence" value="ECO:0007669"/>
    <property type="project" value="UniProtKB-KW"/>
</dbReference>
<feature type="region of interest" description="Disordered" evidence="34">
    <location>
        <begin position="1534"/>
        <end position="1559"/>
    </location>
</feature>
<keyword evidence="21 35" id="KW-0472">Membrane</keyword>
<dbReference type="InterPro" id="IPR013320">
    <property type="entry name" value="ConA-like_dom_sf"/>
</dbReference>
<dbReference type="InterPro" id="IPR017983">
    <property type="entry name" value="GPCR_2_secretin-like_CS"/>
</dbReference>
<feature type="transmembrane region" description="Helical" evidence="35">
    <location>
        <begin position="1029"/>
        <end position="1053"/>
    </location>
</feature>
<dbReference type="InterPro" id="IPR034392">
    <property type="entry name" value="TatSF1-like_RRM1"/>
</dbReference>
<dbReference type="PROSITE" id="PS50102">
    <property type="entry name" value="RRM"/>
    <property type="match status" value="2"/>
</dbReference>
<dbReference type="FunFam" id="3.30.70.330:FF:000105">
    <property type="entry name" value="HIV Tat-specific factor 1 homolog"/>
    <property type="match status" value="1"/>
</dbReference>
<evidence type="ECO:0000256" key="5">
    <source>
        <dbReference type="ARBA" id="ARBA00022454"/>
    </source>
</evidence>
<dbReference type="InterPro" id="IPR000203">
    <property type="entry name" value="GPS"/>
</dbReference>
<dbReference type="InterPro" id="IPR017981">
    <property type="entry name" value="GPCR_2-like_7TM"/>
</dbReference>
<dbReference type="SUPFAM" id="SSF54928">
    <property type="entry name" value="RNA-binding domain, RBD"/>
    <property type="match status" value="2"/>
</dbReference>
<evidence type="ECO:0000256" key="15">
    <source>
        <dbReference type="ARBA" id="ARBA00022843"/>
    </source>
</evidence>
<dbReference type="PANTHER" id="PTHR12011:SF277">
    <property type="entry name" value="ADHESION G-PROTEIN COUPLED RECEPTOR G4"/>
    <property type="match status" value="1"/>
</dbReference>
<evidence type="ECO:0000256" key="34">
    <source>
        <dbReference type="SAM" id="MobiDB-lite"/>
    </source>
</evidence>
<evidence type="ECO:0000256" key="24">
    <source>
        <dbReference type="ARBA" id="ARBA00023163"/>
    </source>
</evidence>
<dbReference type="InterPro" id="IPR003910">
    <property type="entry name" value="GPR1/GPR3/GPR5"/>
</dbReference>
<evidence type="ECO:0000313" key="39">
    <source>
        <dbReference type="EMBL" id="KAK1800609.1"/>
    </source>
</evidence>
<dbReference type="PRINTS" id="PR00249">
    <property type="entry name" value="GPCRSECRETIN"/>
</dbReference>
<feature type="domain" description="GAIN-B" evidence="37">
    <location>
        <begin position="775"/>
        <end position="958"/>
    </location>
</feature>
<evidence type="ECO:0000256" key="9">
    <source>
        <dbReference type="ARBA" id="ARBA00022664"/>
    </source>
</evidence>
<keyword evidence="28" id="KW-0234">DNA repair</keyword>
<name>A0AAD8ZJK4_9TELE</name>
<evidence type="ECO:0000256" key="25">
    <source>
        <dbReference type="ARBA" id="ARBA00023170"/>
    </source>
</evidence>
<keyword evidence="14" id="KW-0227">DNA damage</keyword>
<dbReference type="GO" id="GO:0004930">
    <property type="term" value="F:G protein-coupled receptor activity"/>
    <property type="evidence" value="ECO:0007669"/>
    <property type="project" value="UniProtKB-KW"/>
</dbReference>
<keyword evidence="9" id="KW-0507">mRNA processing</keyword>
<evidence type="ECO:0000259" key="36">
    <source>
        <dbReference type="PROSITE" id="PS50102"/>
    </source>
</evidence>
<feature type="compositionally biased region" description="Basic and acidic residues" evidence="34">
    <location>
        <begin position="1398"/>
        <end position="1409"/>
    </location>
</feature>
<evidence type="ECO:0000256" key="30">
    <source>
        <dbReference type="ARBA" id="ARBA00023242"/>
    </source>
</evidence>
<dbReference type="Pfam" id="PF00076">
    <property type="entry name" value="RRM_1"/>
    <property type="match status" value="1"/>
</dbReference>
<dbReference type="Gene3D" id="2.60.120.200">
    <property type="match status" value="1"/>
</dbReference>
<dbReference type="PRINTS" id="PR01422">
    <property type="entry name" value="GPR56ORPHANR"/>
</dbReference>
<dbReference type="CDD" id="cd15997">
    <property type="entry name" value="7tmB2_GPR112"/>
    <property type="match status" value="1"/>
</dbReference>
<dbReference type="GO" id="GO:0005886">
    <property type="term" value="C:plasma membrane"/>
    <property type="evidence" value="ECO:0007669"/>
    <property type="project" value="UniProtKB-SubCell"/>
</dbReference>
<keyword evidence="40" id="KW-1185">Reference proteome</keyword>
<dbReference type="PROSITE" id="PS50221">
    <property type="entry name" value="GAIN_B"/>
    <property type="match status" value="1"/>
</dbReference>
<keyword evidence="18" id="KW-0007">Acetylation</keyword>
<feature type="transmembrane region" description="Helical" evidence="35">
    <location>
        <begin position="1169"/>
        <end position="1191"/>
    </location>
</feature>
<accession>A0AAD8ZJK4</accession>
<evidence type="ECO:0000256" key="12">
    <source>
        <dbReference type="ARBA" id="ARBA00022729"/>
    </source>
</evidence>
<keyword evidence="22" id="KW-1015">Disulfide bond</keyword>
<keyword evidence="16 33" id="KW-0694">RNA-binding</keyword>
<comment type="similarity">
    <text evidence="4">Belongs to the HTATSF1 family.</text>
</comment>
<evidence type="ECO:0000256" key="2">
    <source>
        <dbReference type="ARBA" id="ARBA00004286"/>
    </source>
</evidence>
<dbReference type="CDD" id="cd12281">
    <property type="entry name" value="RRM1_TatSF1_like"/>
    <property type="match status" value="1"/>
</dbReference>
<evidence type="ECO:0000256" key="16">
    <source>
        <dbReference type="ARBA" id="ARBA00022884"/>
    </source>
</evidence>
<evidence type="ECO:0000256" key="20">
    <source>
        <dbReference type="ARBA" id="ARBA00023040"/>
    </source>
</evidence>
<comment type="caution">
    <text evidence="39">The sequence shown here is derived from an EMBL/GenBank/DDBJ whole genome shotgun (WGS) entry which is preliminary data.</text>
</comment>
<keyword evidence="23" id="KW-0010">Activator</keyword>
<dbReference type="GO" id="GO:0007166">
    <property type="term" value="P:cell surface receptor signaling pathway"/>
    <property type="evidence" value="ECO:0007669"/>
    <property type="project" value="InterPro"/>
</dbReference>
<feature type="domain" description="RRM" evidence="36">
    <location>
        <begin position="1568"/>
        <end position="1653"/>
    </location>
</feature>
<dbReference type="InterPro" id="IPR000832">
    <property type="entry name" value="GPCR_2_secretin-like"/>
</dbReference>
<dbReference type="Pfam" id="PF00002">
    <property type="entry name" value="7tm_2"/>
    <property type="match status" value="1"/>
</dbReference>
<dbReference type="FunFam" id="1.20.1070.10:FF:000043">
    <property type="entry name" value="adhesion G-protein coupled receptor G2 isoform X1"/>
    <property type="match status" value="1"/>
</dbReference>
<evidence type="ECO:0000256" key="29">
    <source>
        <dbReference type="ARBA" id="ARBA00023224"/>
    </source>
</evidence>
<feature type="transmembrane region" description="Helical" evidence="35">
    <location>
        <begin position="1197"/>
        <end position="1218"/>
    </location>
</feature>
<feature type="non-terminal residue" evidence="39">
    <location>
        <position position="1"/>
    </location>
</feature>
<dbReference type="CDD" id="cd12282">
    <property type="entry name" value="RRM2_TatSF1_like"/>
    <property type="match status" value="1"/>
</dbReference>
<evidence type="ECO:0000259" key="37">
    <source>
        <dbReference type="PROSITE" id="PS50221"/>
    </source>
</evidence>
<evidence type="ECO:0000256" key="1">
    <source>
        <dbReference type="ARBA" id="ARBA00004123"/>
    </source>
</evidence>
<evidence type="ECO:0000256" key="33">
    <source>
        <dbReference type="PROSITE-ProRule" id="PRU00176"/>
    </source>
</evidence>
<evidence type="ECO:0000256" key="4">
    <source>
        <dbReference type="ARBA" id="ARBA00007747"/>
    </source>
</evidence>
<proteinExistence type="inferred from homology"/>
<keyword evidence="10 35" id="KW-0812">Transmembrane</keyword>
<evidence type="ECO:0000313" key="40">
    <source>
        <dbReference type="Proteomes" id="UP001239994"/>
    </source>
</evidence>
<dbReference type="GO" id="GO:0000398">
    <property type="term" value="P:mRNA splicing, via spliceosome"/>
    <property type="evidence" value="ECO:0007669"/>
    <property type="project" value="InterPro"/>
</dbReference>
<keyword evidence="11" id="KW-0747">Spliceosome</keyword>
<keyword evidence="15" id="KW-0832">Ubl conjugation</keyword>
<evidence type="ECO:0000259" key="38">
    <source>
        <dbReference type="PROSITE" id="PS50261"/>
    </source>
</evidence>
<evidence type="ECO:0000256" key="21">
    <source>
        <dbReference type="ARBA" id="ARBA00023136"/>
    </source>
</evidence>
<keyword evidence="6" id="KW-1003">Cell membrane</keyword>
<dbReference type="InterPro" id="IPR035979">
    <property type="entry name" value="RBD_domain_sf"/>
</dbReference>
<feature type="transmembrane region" description="Helical" evidence="35">
    <location>
        <begin position="1073"/>
        <end position="1095"/>
    </location>
</feature>
<evidence type="ECO:0000256" key="22">
    <source>
        <dbReference type="ARBA" id="ARBA00023157"/>
    </source>
</evidence>
<evidence type="ECO:0000256" key="11">
    <source>
        <dbReference type="ARBA" id="ARBA00022728"/>
    </source>
</evidence>
<keyword evidence="25" id="KW-0675">Receptor</keyword>
<reference evidence="39" key="1">
    <citation type="submission" date="2023-03" db="EMBL/GenBank/DDBJ databases">
        <title>Electrophorus voltai genome.</title>
        <authorList>
            <person name="Bian C."/>
        </authorList>
    </citation>
    <scope>NUCLEOTIDE SEQUENCE</scope>
    <source>
        <strain evidence="39">CB-2022</strain>
        <tissue evidence="39">Muscle</tissue>
    </source>
</reference>
<keyword evidence="13" id="KW-0677">Repeat</keyword>
<keyword evidence="30" id="KW-0539">Nucleus</keyword>
<evidence type="ECO:0000256" key="10">
    <source>
        <dbReference type="ARBA" id="ARBA00022692"/>
    </source>
</evidence>
<dbReference type="SUPFAM" id="SSF49899">
    <property type="entry name" value="Concanavalin A-like lectins/glucanases"/>
    <property type="match status" value="1"/>
</dbReference>
<keyword evidence="19" id="KW-0805">Transcription regulation</keyword>
<dbReference type="InterPro" id="IPR003954">
    <property type="entry name" value="RRM_euk-type"/>
</dbReference>
<dbReference type="Gene3D" id="3.30.70.330">
    <property type="match status" value="2"/>
</dbReference>
<dbReference type="GO" id="GO:0005694">
    <property type="term" value="C:chromosome"/>
    <property type="evidence" value="ECO:0007669"/>
    <property type="project" value="UniProtKB-SubCell"/>
</dbReference>
<keyword evidence="7" id="KW-1017">Isopeptide bond</keyword>
<dbReference type="Gene3D" id="1.20.1070.10">
    <property type="entry name" value="Rhodopsin 7-helix transmembrane proteins"/>
    <property type="match status" value="1"/>
</dbReference>
<dbReference type="Gene3D" id="2.60.220.50">
    <property type="match status" value="1"/>
</dbReference>
<evidence type="ECO:0000256" key="3">
    <source>
        <dbReference type="ARBA" id="ARBA00004651"/>
    </source>
</evidence>
<keyword evidence="12" id="KW-0732">Signal</keyword>
<keyword evidence="17 35" id="KW-1133">Transmembrane helix</keyword>
<comment type="subcellular location">
    <subcellularLocation>
        <location evidence="3">Cell membrane</location>
        <topology evidence="3">Multi-pass membrane protein</topology>
    </subcellularLocation>
    <subcellularLocation>
        <location evidence="2">Chromosome</location>
    </subcellularLocation>
    <subcellularLocation>
        <location evidence="1">Nucleus</location>
    </subcellularLocation>
</comment>
<evidence type="ECO:0000256" key="14">
    <source>
        <dbReference type="ARBA" id="ARBA00022763"/>
    </source>
</evidence>
<evidence type="ECO:0000256" key="19">
    <source>
        <dbReference type="ARBA" id="ARBA00023015"/>
    </source>
</evidence>
<evidence type="ECO:0000256" key="7">
    <source>
        <dbReference type="ARBA" id="ARBA00022499"/>
    </source>
</evidence>
<feature type="transmembrane region" description="Helical" evidence="35">
    <location>
        <begin position="969"/>
        <end position="992"/>
    </location>
</feature>
<evidence type="ECO:0000256" key="32">
    <source>
        <dbReference type="ARBA" id="ARBA00073773"/>
    </source>
</evidence>
<feature type="domain" description="G-protein coupled receptors family 2 profile 2" evidence="38">
    <location>
        <begin position="967"/>
        <end position="1220"/>
    </location>
</feature>
<dbReference type="InterPro" id="IPR057244">
    <property type="entry name" value="GAIN_B"/>
</dbReference>
<feature type="transmembrane region" description="Helical" evidence="35">
    <location>
        <begin position="1004"/>
        <end position="1023"/>
    </location>
</feature>
<dbReference type="PROSITE" id="PS00650">
    <property type="entry name" value="G_PROTEIN_RECEP_F2_2"/>
    <property type="match status" value="1"/>
</dbReference>
<dbReference type="GO" id="GO:0005684">
    <property type="term" value="C:U2-type spliceosomal complex"/>
    <property type="evidence" value="ECO:0007669"/>
    <property type="project" value="UniProtKB-ARBA"/>
</dbReference>
<dbReference type="FunFam" id="3.30.70.330:FF:000202">
    <property type="entry name" value="HIV Tat-specific factor 1"/>
    <property type="match status" value="1"/>
</dbReference>
<keyword evidence="29" id="KW-0807">Transducer</keyword>
<dbReference type="SMART" id="SM00360">
    <property type="entry name" value="RRM"/>
    <property type="match status" value="2"/>
</dbReference>
<dbReference type="GO" id="GO:0007189">
    <property type="term" value="P:adenylate cyclase-activating G protein-coupled receptor signaling pathway"/>
    <property type="evidence" value="ECO:0007669"/>
    <property type="project" value="TreeGrafter"/>
</dbReference>
<evidence type="ECO:0000256" key="17">
    <source>
        <dbReference type="ARBA" id="ARBA00022989"/>
    </source>
</evidence>
<dbReference type="SMART" id="SM00303">
    <property type="entry name" value="GPS"/>
    <property type="match status" value="1"/>
</dbReference>
<evidence type="ECO:0000256" key="18">
    <source>
        <dbReference type="ARBA" id="ARBA00022990"/>
    </source>
</evidence>
<comment type="subunit">
    <text evidence="31">Component of the 17S U2 SnRNP complex, a ribonucleoprotein complex that contains small nuclear RNA (snRNA) U2 and a number of specific proteins. Within the 17S U2 SnRNP complex, interacts (via UHM region) directly with SF3B1. Component of a complex which is at least composed of HTATSF1/Tat-SF1, the P-TEFb complex components CDK9 and CCNT1, RNA polymerase II, SUPT5H, and NCL/nucleolin. Interacts with GTF2F2/RAP30 and POLR2A. Interacts with TCERG1/CA150. Interacts with (poly-ADP-ribosylated) RPA1; promoting HTATSF1 recruitment to DNA damage sites. Interacts (when phosphorylated) with TOPBP1; promoting recruitment of TOPBP1 to DNA damage sites during S-phase.</text>
</comment>
<gene>
    <name evidence="39" type="ORF">P4O66_005815</name>
</gene>
<feature type="domain" description="RRM" evidence="36">
    <location>
        <begin position="1438"/>
        <end position="1523"/>
    </location>
</feature>
<evidence type="ECO:0000256" key="35">
    <source>
        <dbReference type="SAM" id="Phobius"/>
    </source>
</evidence>
<keyword evidence="20" id="KW-0297">G-protein coupled receptor</keyword>
<keyword evidence="5" id="KW-0158">Chromosome</keyword>
<dbReference type="Proteomes" id="UP001239994">
    <property type="component" value="Unassembled WGS sequence"/>
</dbReference>
<dbReference type="InterPro" id="IPR000504">
    <property type="entry name" value="RRM_dom"/>
</dbReference>
<feature type="transmembrane region" description="Helical" evidence="35">
    <location>
        <begin position="1122"/>
        <end position="1148"/>
    </location>
</feature>
<dbReference type="SMART" id="SM00361">
    <property type="entry name" value="RRM_1"/>
    <property type="match status" value="1"/>
</dbReference>
<dbReference type="PANTHER" id="PTHR12011">
    <property type="entry name" value="ADHESION G-PROTEIN COUPLED RECEPTOR"/>
    <property type="match status" value="1"/>
</dbReference>
<dbReference type="PROSITE" id="PS50261">
    <property type="entry name" value="G_PROTEIN_RECEP_F2_4"/>
    <property type="match status" value="1"/>
</dbReference>
<evidence type="ECO:0000256" key="13">
    <source>
        <dbReference type="ARBA" id="ARBA00022737"/>
    </source>
</evidence>
<organism evidence="39 40">
    <name type="scientific">Electrophorus voltai</name>
    <dbReference type="NCBI Taxonomy" id="2609070"/>
    <lineage>
        <taxon>Eukaryota</taxon>
        <taxon>Metazoa</taxon>
        <taxon>Chordata</taxon>
        <taxon>Craniata</taxon>
        <taxon>Vertebrata</taxon>
        <taxon>Euteleostomi</taxon>
        <taxon>Actinopterygii</taxon>
        <taxon>Neopterygii</taxon>
        <taxon>Teleostei</taxon>
        <taxon>Ostariophysi</taxon>
        <taxon>Gymnotiformes</taxon>
        <taxon>Gymnotoidei</taxon>
        <taxon>Gymnotidae</taxon>
        <taxon>Electrophorus</taxon>
    </lineage>
</organism>
<dbReference type="Pfam" id="PF01825">
    <property type="entry name" value="GPS"/>
    <property type="match status" value="1"/>
</dbReference>
<feature type="region of interest" description="Disordered" evidence="34">
    <location>
        <begin position="1398"/>
        <end position="1422"/>
    </location>
</feature>
<evidence type="ECO:0000256" key="31">
    <source>
        <dbReference type="ARBA" id="ARBA00062124"/>
    </source>
</evidence>